<dbReference type="EMBL" id="BOMW01000014">
    <property type="protein sequence ID" value="GIF03885.1"/>
    <property type="molecule type" value="Genomic_DNA"/>
</dbReference>
<name>A0A919N3V0_9ACTN</name>
<proteinExistence type="predicted"/>
<gene>
    <name evidence="1" type="ORF">Asi03nite_14230</name>
</gene>
<dbReference type="RefSeq" id="WP_203677583.1">
    <property type="nucleotide sequence ID" value="NZ_BOMW01000014.1"/>
</dbReference>
<keyword evidence="2" id="KW-1185">Reference proteome</keyword>
<dbReference type="Proteomes" id="UP000629619">
    <property type="component" value="Unassembled WGS sequence"/>
</dbReference>
<sequence length="161" mass="18018">MNDRRRWTRYLDARAEMLAARDEFHRHPAARREILAGALDQARDADPSEVGAALEFLREHPEDVPDLLPLLVDRAMSLRFAGRARKAVAAGRRDQVTVRLRRIVADRLADPACGASECRRLAELLDHLGDHSSRAMLARLTSWAGDSGDPDLRRVAADYAT</sequence>
<accession>A0A919N3V0</accession>
<dbReference type="AlphaFoldDB" id="A0A919N3V0"/>
<organism evidence="1 2">
    <name type="scientific">Actinoplanes siamensis</name>
    <dbReference type="NCBI Taxonomy" id="1223317"/>
    <lineage>
        <taxon>Bacteria</taxon>
        <taxon>Bacillati</taxon>
        <taxon>Actinomycetota</taxon>
        <taxon>Actinomycetes</taxon>
        <taxon>Micromonosporales</taxon>
        <taxon>Micromonosporaceae</taxon>
        <taxon>Actinoplanes</taxon>
    </lineage>
</organism>
<evidence type="ECO:0000313" key="1">
    <source>
        <dbReference type="EMBL" id="GIF03885.1"/>
    </source>
</evidence>
<protein>
    <submittedName>
        <fullName evidence="1">Uncharacterized protein</fullName>
    </submittedName>
</protein>
<reference evidence="1" key="1">
    <citation type="submission" date="2021-01" db="EMBL/GenBank/DDBJ databases">
        <title>Whole genome shotgun sequence of Actinoplanes siamensis NBRC 109076.</title>
        <authorList>
            <person name="Komaki H."/>
            <person name="Tamura T."/>
        </authorList>
    </citation>
    <scope>NUCLEOTIDE SEQUENCE</scope>
    <source>
        <strain evidence="1">NBRC 109076</strain>
    </source>
</reference>
<evidence type="ECO:0000313" key="2">
    <source>
        <dbReference type="Proteomes" id="UP000629619"/>
    </source>
</evidence>
<comment type="caution">
    <text evidence="1">The sequence shown here is derived from an EMBL/GenBank/DDBJ whole genome shotgun (WGS) entry which is preliminary data.</text>
</comment>